<gene>
    <name evidence="6" type="ORF">CLO192961_LOCUS160769</name>
</gene>
<dbReference type="Pfam" id="PF01753">
    <property type="entry name" value="zf-MYND"/>
    <property type="match status" value="1"/>
</dbReference>
<evidence type="ECO:0000313" key="6">
    <source>
        <dbReference type="EMBL" id="VUC25259.1"/>
    </source>
</evidence>
<dbReference type="Proteomes" id="UP000766486">
    <property type="component" value="Unassembled WGS sequence"/>
</dbReference>
<evidence type="ECO:0000259" key="5">
    <source>
        <dbReference type="PROSITE" id="PS50865"/>
    </source>
</evidence>
<accession>A0ABY6U2G4</accession>
<dbReference type="Gene3D" id="6.10.140.2220">
    <property type="match status" value="1"/>
</dbReference>
<keyword evidence="2 4" id="KW-0863">Zinc-finger</keyword>
<keyword evidence="7" id="KW-1185">Reference proteome</keyword>
<evidence type="ECO:0000256" key="4">
    <source>
        <dbReference type="PROSITE-ProRule" id="PRU00134"/>
    </source>
</evidence>
<evidence type="ECO:0000256" key="1">
    <source>
        <dbReference type="ARBA" id="ARBA00022723"/>
    </source>
</evidence>
<name>A0ABY6U2G4_BIOOC</name>
<sequence length="435" mass="48726">MATGSGIPENHDGLNAWFQGFGLPAIPQNKPGPTITSINGPSSLPYDSMTDHQKCANCGKGGCTLACSRCNITDVGHLRVPYCSKECQTADWKSHQKVCRSRQLLARGVSVLVGLWTVLQSSTYAHRCDFSPEDNGIIAVEEWEPDQDRRCYTGASFFRRFPDDVIPANMGAKAKKAVLFGRGGKGITSVGMPWVKTFLQPFCTKIEEIDIHIKNPALVFQTGELKDTEHDVLRITTKTGEDVFSRYRIHTTLLECAIGNQMKRAAMDASMLDPISGAVFQYKARESLVIRISEGTDRAIASFPGGIESWMLSRQPHLFEDFKRQIIARAKRFINDAIPTLYRLGIGRQFFVHPVDDNHFFPATTPNPGYAELLKKVWFTEAEVNAFKDDQSLKEAWVSRMIKLRDDPLWRQFATESFSGQVKCSILEHIGEIID</sequence>
<organism evidence="6 7">
    <name type="scientific">Bionectria ochroleuca</name>
    <name type="common">Gliocladium roseum</name>
    <dbReference type="NCBI Taxonomy" id="29856"/>
    <lineage>
        <taxon>Eukaryota</taxon>
        <taxon>Fungi</taxon>
        <taxon>Dikarya</taxon>
        <taxon>Ascomycota</taxon>
        <taxon>Pezizomycotina</taxon>
        <taxon>Sordariomycetes</taxon>
        <taxon>Hypocreomycetidae</taxon>
        <taxon>Hypocreales</taxon>
        <taxon>Bionectriaceae</taxon>
        <taxon>Clonostachys</taxon>
    </lineage>
</organism>
<proteinExistence type="predicted"/>
<dbReference type="EMBL" id="CABFNS010000732">
    <property type="protein sequence ID" value="VUC25259.1"/>
    <property type="molecule type" value="Genomic_DNA"/>
</dbReference>
<reference evidence="6 7" key="1">
    <citation type="submission" date="2019-06" db="EMBL/GenBank/DDBJ databases">
        <authorList>
            <person name="Broberg M."/>
        </authorList>
    </citation>
    <scope>NUCLEOTIDE SEQUENCE [LARGE SCALE GENOMIC DNA]</scope>
</reference>
<dbReference type="PROSITE" id="PS50865">
    <property type="entry name" value="ZF_MYND_2"/>
    <property type="match status" value="1"/>
</dbReference>
<comment type="caution">
    <text evidence="6">The sequence shown here is derived from an EMBL/GenBank/DDBJ whole genome shotgun (WGS) entry which is preliminary data.</text>
</comment>
<evidence type="ECO:0000313" key="7">
    <source>
        <dbReference type="Proteomes" id="UP000766486"/>
    </source>
</evidence>
<evidence type="ECO:0000256" key="2">
    <source>
        <dbReference type="ARBA" id="ARBA00022771"/>
    </source>
</evidence>
<dbReference type="InterPro" id="IPR002893">
    <property type="entry name" value="Znf_MYND"/>
</dbReference>
<feature type="domain" description="MYND-type" evidence="5">
    <location>
        <begin position="55"/>
        <end position="99"/>
    </location>
</feature>
<keyword evidence="3" id="KW-0862">Zinc</keyword>
<keyword evidence="1" id="KW-0479">Metal-binding</keyword>
<dbReference type="SUPFAM" id="SSF144232">
    <property type="entry name" value="HIT/MYND zinc finger-like"/>
    <property type="match status" value="1"/>
</dbReference>
<protein>
    <recommendedName>
        <fullName evidence="5">MYND-type domain-containing protein</fullName>
    </recommendedName>
</protein>
<evidence type="ECO:0000256" key="3">
    <source>
        <dbReference type="ARBA" id="ARBA00022833"/>
    </source>
</evidence>